<dbReference type="SUPFAM" id="SSF53335">
    <property type="entry name" value="S-adenosyl-L-methionine-dependent methyltransferases"/>
    <property type="match status" value="1"/>
</dbReference>
<protein>
    <submittedName>
        <fullName evidence="1">Methyltransferase</fullName>
        <ecNumber evidence="1">2.1.1.-</ecNumber>
    </submittedName>
</protein>
<gene>
    <name evidence="1" type="ORF">HMPREF9372_2454</name>
</gene>
<name>F9DUH3_9BACL</name>
<dbReference type="Gene3D" id="3.40.50.150">
    <property type="entry name" value="Vaccinia Virus protein VP39"/>
    <property type="match status" value="1"/>
</dbReference>
<dbReference type="EMBL" id="AFPZ01000073">
    <property type="protein sequence ID" value="EGQ24607.1"/>
    <property type="molecule type" value="Genomic_DNA"/>
</dbReference>
<dbReference type="HOGENOM" id="CLU_1364841_0_0_9"/>
<dbReference type="AlphaFoldDB" id="F9DUH3"/>
<dbReference type="InterPro" id="IPR029063">
    <property type="entry name" value="SAM-dependent_MTases_sf"/>
</dbReference>
<comment type="caution">
    <text evidence="1">The sequence shown here is derived from an EMBL/GenBank/DDBJ whole genome shotgun (WGS) entry which is preliminary data.</text>
</comment>
<keyword evidence="1" id="KW-0808">Transferase</keyword>
<evidence type="ECO:0000313" key="2">
    <source>
        <dbReference type="Proteomes" id="UP000005316"/>
    </source>
</evidence>
<dbReference type="GO" id="GO:0032259">
    <property type="term" value="P:methylation"/>
    <property type="evidence" value="ECO:0007669"/>
    <property type="project" value="UniProtKB-KW"/>
</dbReference>
<dbReference type="EC" id="2.1.1.-" evidence="1"/>
<dbReference type="eggNOG" id="COG2230">
    <property type="taxonomic scope" value="Bacteria"/>
</dbReference>
<keyword evidence="1" id="KW-0489">Methyltransferase</keyword>
<sequence length="218" mass="25845">MVFSVDRRICKGDERVEERELDKRLHIQTVGVREWVHQSSHYNRYEATPYEGMDFLFAQHEILVSGSFVDFGCGKGRVPFYVHHRYSIDVIGIEMNSVLYQDAMNNLIDYRQAFPKKRGMLSFECCLAERYELPDDASTFYFFNPFSLDIFRRVIQNIVRSIELVARPVEVILYYPTADYEQLLHNHSLFEKTAEIPIAHLQVHDDQERFIVYTYKKP</sequence>
<dbReference type="GO" id="GO:0008168">
    <property type="term" value="F:methyltransferase activity"/>
    <property type="evidence" value="ECO:0007669"/>
    <property type="project" value="UniProtKB-KW"/>
</dbReference>
<reference evidence="1 2" key="1">
    <citation type="submission" date="2011-04" db="EMBL/GenBank/DDBJ databases">
        <authorList>
            <person name="Muzny D."/>
            <person name="Qin X."/>
            <person name="Deng J."/>
            <person name="Jiang H."/>
            <person name="Liu Y."/>
            <person name="Qu J."/>
            <person name="Song X.-Z."/>
            <person name="Zhang L."/>
            <person name="Thornton R."/>
            <person name="Coyle M."/>
            <person name="Francisco L."/>
            <person name="Jackson L."/>
            <person name="Javaid M."/>
            <person name="Korchina V."/>
            <person name="Kovar C."/>
            <person name="Mata R."/>
            <person name="Mathew T."/>
            <person name="Ngo R."/>
            <person name="Nguyen L."/>
            <person name="Nguyen N."/>
            <person name="Okwuonu G."/>
            <person name="Ongeri F."/>
            <person name="Pham C."/>
            <person name="Simmons D."/>
            <person name="Wilczek-Boney K."/>
            <person name="Hale W."/>
            <person name="Jakkamsetti A."/>
            <person name="Pham P."/>
            <person name="Ruth R."/>
            <person name="San Lucas F."/>
            <person name="Warren J."/>
            <person name="Zhang J."/>
            <person name="Zhao Z."/>
            <person name="Zhou C."/>
            <person name="Zhu D."/>
            <person name="Lee S."/>
            <person name="Bess C."/>
            <person name="Blankenburg K."/>
            <person name="Forbes L."/>
            <person name="Fu Q."/>
            <person name="Gubbala S."/>
            <person name="Hirani K."/>
            <person name="Jayaseelan J.C."/>
            <person name="Lara F."/>
            <person name="Munidasa M."/>
            <person name="Palculict T."/>
            <person name="Patil S."/>
            <person name="Pu L.-L."/>
            <person name="Saada N."/>
            <person name="Tang L."/>
            <person name="Weissenberger G."/>
            <person name="Zhu Y."/>
            <person name="Hemphill L."/>
            <person name="Shang Y."/>
            <person name="Youmans B."/>
            <person name="Ayvaz T."/>
            <person name="Ross M."/>
            <person name="Santibanez J."/>
            <person name="Aqrawi P."/>
            <person name="Gross S."/>
            <person name="Joshi V."/>
            <person name="Fowler G."/>
            <person name="Nazareth L."/>
            <person name="Reid J."/>
            <person name="Worley K."/>
            <person name="Petrosino J."/>
            <person name="Highlander S."/>
            <person name="Gibbs R."/>
        </authorList>
    </citation>
    <scope>NUCLEOTIDE SEQUENCE [LARGE SCALE GENOMIC DNA]</scope>
    <source>
        <strain evidence="1 2">2681</strain>
    </source>
</reference>
<accession>F9DUH3</accession>
<organism evidence="1 2">
    <name type="scientific">Sporosarcina newyorkensis 2681</name>
    <dbReference type="NCBI Taxonomy" id="1027292"/>
    <lineage>
        <taxon>Bacteria</taxon>
        <taxon>Bacillati</taxon>
        <taxon>Bacillota</taxon>
        <taxon>Bacilli</taxon>
        <taxon>Bacillales</taxon>
        <taxon>Caryophanaceae</taxon>
        <taxon>Sporosarcina</taxon>
    </lineage>
</organism>
<proteinExistence type="predicted"/>
<dbReference type="STRING" id="759851.SAMN04244570_0065"/>
<evidence type="ECO:0000313" key="1">
    <source>
        <dbReference type="EMBL" id="EGQ24607.1"/>
    </source>
</evidence>
<dbReference type="Proteomes" id="UP000005316">
    <property type="component" value="Unassembled WGS sequence"/>
</dbReference>